<evidence type="ECO:0000313" key="2">
    <source>
        <dbReference type="Proteomes" id="UP000321933"/>
    </source>
</evidence>
<name>A0A5C8ZVC9_9GAMM</name>
<dbReference type="InterPro" id="IPR005247">
    <property type="entry name" value="YbhB_YbcL/LppC-like"/>
</dbReference>
<dbReference type="InterPro" id="IPR008914">
    <property type="entry name" value="PEBP"/>
</dbReference>
<dbReference type="InterPro" id="IPR036610">
    <property type="entry name" value="PEBP-like_sf"/>
</dbReference>
<proteinExistence type="predicted"/>
<dbReference type="EMBL" id="VRYZ01000004">
    <property type="protein sequence ID" value="TXS91704.1"/>
    <property type="molecule type" value="Genomic_DNA"/>
</dbReference>
<dbReference type="OrthoDB" id="9797506at2"/>
<dbReference type="Pfam" id="PF01161">
    <property type="entry name" value="PBP"/>
    <property type="match status" value="1"/>
</dbReference>
<protein>
    <submittedName>
        <fullName evidence="1">YbhB/YbcL family Raf kinase inhibitor-like protein</fullName>
    </submittedName>
</protein>
<dbReference type="RefSeq" id="WP_148064386.1">
    <property type="nucleotide sequence ID" value="NZ_VRYZ01000004.1"/>
</dbReference>
<dbReference type="SUPFAM" id="SSF49777">
    <property type="entry name" value="PEBP-like"/>
    <property type="match status" value="1"/>
</dbReference>
<sequence length="159" mass="17234">MGFALSDIQITSSAFSAAGVIPTKHTGEGEDVSPALSWNHIPDGTKSFAVFCHDPDAPLIKPRGTYGFVHWVLYNLPASVTELPEGCSDYTSGKNDFGNTGYGGPMPPPGHGTHLYYFWIVALDAELNLPEGLELWDFLAKVEPHVLGINRLVGSYQRS</sequence>
<dbReference type="CDD" id="cd00865">
    <property type="entry name" value="PEBP_bact_arch"/>
    <property type="match status" value="1"/>
</dbReference>
<dbReference type="Proteomes" id="UP000321933">
    <property type="component" value="Unassembled WGS sequence"/>
</dbReference>
<gene>
    <name evidence="1" type="ORF">FVW59_11145</name>
</gene>
<organism evidence="1 2">
    <name type="scientific">Parahaliea aestuarii</name>
    <dbReference type="NCBI Taxonomy" id="1852021"/>
    <lineage>
        <taxon>Bacteria</taxon>
        <taxon>Pseudomonadati</taxon>
        <taxon>Pseudomonadota</taxon>
        <taxon>Gammaproteobacteria</taxon>
        <taxon>Cellvibrionales</taxon>
        <taxon>Halieaceae</taxon>
        <taxon>Parahaliea</taxon>
    </lineage>
</organism>
<dbReference type="PANTHER" id="PTHR30289">
    <property type="entry name" value="UNCHARACTERIZED PROTEIN YBCL-RELATED"/>
    <property type="match status" value="1"/>
</dbReference>
<dbReference type="NCBIfam" id="TIGR00481">
    <property type="entry name" value="YbhB/YbcL family Raf kinase inhibitor-like protein"/>
    <property type="match status" value="1"/>
</dbReference>
<accession>A0A5C8ZVC9</accession>
<dbReference type="Gene3D" id="3.90.280.10">
    <property type="entry name" value="PEBP-like"/>
    <property type="match status" value="1"/>
</dbReference>
<keyword evidence="2" id="KW-1185">Reference proteome</keyword>
<evidence type="ECO:0000313" key="1">
    <source>
        <dbReference type="EMBL" id="TXS91704.1"/>
    </source>
</evidence>
<comment type="caution">
    <text evidence="1">The sequence shown here is derived from an EMBL/GenBank/DDBJ whole genome shotgun (WGS) entry which is preliminary data.</text>
</comment>
<dbReference type="AlphaFoldDB" id="A0A5C8ZVC9"/>
<dbReference type="PANTHER" id="PTHR30289:SF1">
    <property type="entry name" value="PEBP (PHOSPHATIDYLETHANOLAMINE-BINDING PROTEIN) FAMILY PROTEIN"/>
    <property type="match status" value="1"/>
</dbReference>
<reference evidence="1 2" key="1">
    <citation type="submission" date="2019-08" db="EMBL/GenBank/DDBJ databases">
        <title>Parahaliea maris sp. nov., isolated from the surface seawater.</title>
        <authorList>
            <person name="Liu Y."/>
        </authorList>
    </citation>
    <scope>NUCLEOTIDE SEQUENCE [LARGE SCALE GENOMIC DNA]</scope>
    <source>
        <strain evidence="1 2">S2-26</strain>
    </source>
</reference>